<dbReference type="OMA" id="FEGAAHQ"/>
<evidence type="ECO:0000313" key="3">
    <source>
        <dbReference type="Proteomes" id="UP000001055"/>
    </source>
</evidence>
<gene>
    <name evidence="2" type="ORF">SNOG_03955</name>
</gene>
<protein>
    <submittedName>
        <fullName evidence="2">Uncharacterized protein</fullName>
    </submittedName>
</protein>
<reference evidence="3" key="1">
    <citation type="journal article" date="2007" name="Plant Cell">
        <title>Dothideomycete-plant interactions illuminated by genome sequencing and EST analysis of the wheat pathogen Stagonospora nodorum.</title>
        <authorList>
            <person name="Hane J.K."/>
            <person name="Lowe R.G."/>
            <person name="Solomon P.S."/>
            <person name="Tan K.C."/>
            <person name="Schoch C.L."/>
            <person name="Spatafora J.W."/>
            <person name="Crous P.W."/>
            <person name="Kodira C."/>
            <person name="Birren B.W."/>
            <person name="Galagan J.E."/>
            <person name="Torriani S.F."/>
            <person name="McDonald B.A."/>
            <person name="Oliver R.P."/>
        </authorList>
    </citation>
    <scope>NUCLEOTIDE SEQUENCE [LARGE SCALE GENOMIC DNA]</scope>
    <source>
        <strain evidence="3">SN15 / ATCC MYA-4574 / FGSC 10173</strain>
    </source>
</reference>
<feature type="chain" id="PRO_5004178216" evidence="1">
    <location>
        <begin position="19"/>
        <end position="82"/>
    </location>
</feature>
<dbReference type="AlphaFoldDB" id="Q0UWA9"/>
<dbReference type="GeneID" id="5971361"/>
<dbReference type="HOGENOM" id="CLU_193957_0_0_1"/>
<feature type="signal peptide" evidence="1">
    <location>
        <begin position="1"/>
        <end position="18"/>
    </location>
</feature>
<proteinExistence type="predicted"/>
<organism evidence="2 3">
    <name type="scientific">Phaeosphaeria nodorum (strain SN15 / ATCC MYA-4574 / FGSC 10173)</name>
    <name type="common">Glume blotch fungus</name>
    <name type="synonym">Parastagonospora nodorum</name>
    <dbReference type="NCBI Taxonomy" id="321614"/>
    <lineage>
        <taxon>Eukaryota</taxon>
        <taxon>Fungi</taxon>
        <taxon>Dikarya</taxon>
        <taxon>Ascomycota</taxon>
        <taxon>Pezizomycotina</taxon>
        <taxon>Dothideomycetes</taxon>
        <taxon>Pleosporomycetidae</taxon>
        <taxon>Pleosporales</taxon>
        <taxon>Pleosporineae</taxon>
        <taxon>Phaeosphaeriaceae</taxon>
        <taxon>Parastagonospora</taxon>
    </lineage>
</organism>
<dbReference type="InParanoid" id="Q0UWA9"/>
<dbReference type="Proteomes" id="UP000001055">
    <property type="component" value="Unassembled WGS sequence"/>
</dbReference>
<name>Q0UWA9_PHANO</name>
<dbReference type="EMBL" id="CH445329">
    <property type="protein sequence ID" value="EAT89160.1"/>
    <property type="molecule type" value="Genomic_DNA"/>
</dbReference>
<evidence type="ECO:0000313" key="2">
    <source>
        <dbReference type="EMBL" id="EAT89160.1"/>
    </source>
</evidence>
<accession>Q0UWA9</accession>
<dbReference type="eggNOG" id="ENOG502R8CZ">
    <property type="taxonomic scope" value="Eukaryota"/>
</dbReference>
<keyword evidence="1" id="KW-0732">Signal</keyword>
<sequence>MQFSFVSLVAALAATASAAYAPVNGTTDAYFPTGTGSMKPTGTAAPSKPTSQLPFTGAAAMPTNVAGSALGLVVAGGVALML</sequence>
<dbReference type="KEGG" id="pno:SNOG_03955"/>
<evidence type="ECO:0000256" key="1">
    <source>
        <dbReference type="SAM" id="SignalP"/>
    </source>
</evidence>
<dbReference type="RefSeq" id="XP_001794498.1">
    <property type="nucleotide sequence ID" value="XM_001794446.1"/>
</dbReference>